<feature type="transmembrane region" description="Helical" evidence="1">
    <location>
        <begin position="275"/>
        <end position="297"/>
    </location>
</feature>
<feature type="transmembrane region" description="Helical" evidence="1">
    <location>
        <begin position="243"/>
        <end position="263"/>
    </location>
</feature>
<dbReference type="OrthoDB" id="7698234at2"/>
<keyword evidence="3" id="KW-1185">Reference proteome</keyword>
<gene>
    <name evidence="2" type="ORF">EXU32_00830</name>
</gene>
<dbReference type="KEGG" id="jli:EXU32_00830"/>
<keyword evidence="1" id="KW-1133">Transmembrane helix</keyword>
<evidence type="ECO:0000313" key="3">
    <source>
        <dbReference type="Proteomes" id="UP000290408"/>
    </source>
</evidence>
<feature type="transmembrane region" description="Helical" evidence="1">
    <location>
        <begin position="105"/>
        <end position="125"/>
    </location>
</feature>
<feature type="transmembrane region" description="Helical" evidence="1">
    <location>
        <begin position="131"/>
        <end position="149"/>
    </location>
</feature>
<dbReference type="InterPro" id="IPR010640">
    <property type="entry name" value="Low_temperature_requirement_A"/>
</dbReference>
<feature type="transmembrane region" description="Helical" evidence="1">
    <location>
        <begin position="304"/>
        <end position="323"/>
    </location>
</feature>
<evidence type="ECO:0000256" key="1">
    <source>
        <dbReference type="SAM" id="Phobius"/>
    </source>
</evidence>
<keyword evidence="1" id="KW-0812">Transmembrane</keyword>
<feature type="transmembrane region" description="Helical" evidence="1">
    <location>
        <begin position="169"/>
        <end position="190"/>
    </location>
</feature>
<dbReference type="Proteomes" id="UP000290408">
    <property type="component" value="Chromosome"/>
</dbReference>
<dbReference type="PANTHER" id="PTHR36840:SF1">
    <property type="entry name" value="BLL5714 PROTEIN"/>
    <property type="match status" value="1"/>
</dbReference>
<feature type="transmembrane region" description="Helical" evidence="1">
    <location>
        <begin position="49"/>
        <end position="69"/>
    </location>
</feature>
<organism evidence="2 3">
    <name type="scientific">Janibacter limosus</name>
    <dbReference type="NCBI Taxonomy" id="53458"/>
    <lineage>
        <taxon>Bacteria</taxon>
        <taxon>Bacillati</taxon>
        <taxon>Actinomycetota</taxon>
        <taxon>Actinomycetes</taxon>
        <taxon>Micrococcales</taxon>
        <taxon>Intrasporangiaceae</taxon>
        <taxon>Janibacter</taxon>
    </lineage>
</organism>
<feature type="transmembrane region" description="Helical" evidence="1">
    <location>
        <begin position="202"/>
        <end position="222"/>
    </location>
</feature>
<feature type="transmembrane region" description="Helical" evidence="1">
    <location>
        <begin position="329"/>
        <end position="346"/>
    </location>
</feature>
<name>A0A4P6MUL2_9MICO</name>
<feature type="transmembrane region" description="Helical" evidence="1">
    <location>
        <begin position="20"/>
        <end position="42"/>
    </location>
</feature>
<dbReference type="AlphaFoldDB" id="A0A4P6MUL2"/>
<keyword evidence="1" id="KW-0472">Membrane</keyword>
<proteinExistence type="predicted"/>
<dbReference type="EMBL" id="CP036164">
    <property type="protein sequence ID" value="QBF44943.1"/>
    <property type="molecule type" value="Genomic_DNA"/>
</dbReference>
<protein>
    <submittedName>
        <fullName evidence="2">Low temperature requirement protein A</fullName>
    </submittedName>
</protein>
<accession>A0A4P6MUL2</accession>
<evidence type="ECO:0000313" key="2">
    <source>
        <dbReference type="EMBL" id="QBF44943.1"/>
    </source>
</evidence>
<dbReference type="Pfam" id="PF06772">
    <property type="entry name" value="LtrA"/>
    <property type="match status" value="1"/>
</dbReference>
<sequence length="354" mass="37697">MGPRDPKEPGRVSTPLELLFDLVFAIWWAWLNYTWFASAYAVDDVLFRLLTFVIMGGALTLAAGVPGFFADGQSGVLVAGYAIMRVGMAALWLRAARHDPQRRSIALTYAVGILLVQLLWIARLLVVDPTWVVVTFLVGVVLELSVPFVAERRAHTPFHPEHVAERYGLLTIIVLGEVVLATVLATQTALAGGGGGEGRSPGLVLLVVGAFLVVLSLWWLYFRREHVDLVEHRHGVWVFGYSHYLVYASVAAVGAALAAAVEVATHDAHVSAQAVGWLLAGAIVVYLLTLGGLHLLGGDPVARCLAPGLVVAVLVLAVAAVGPAMSVEVLLMGVALVVGVALHHVLDQRAARGT</sequence>
<feature type="transmembrane region" description="Helical" evidence="1">
    <location>
        <begin position="75"/>
        <end position="93"/>
    </location>
</feature>
<dbReference type="PANTHER" id="PTHR36840">
    <property type="entry name" value="BLL5714 PROTEIN"/>
    <property type="match status" value="1"/>
</dbReference>
<reference evidence="2 3" key="1">
    <citation type="submission" date="2019-02" db="EMBL/GenBank/DDBJ databases">
        <title>Genomic data mining of an Antarctic deep-sea actinobacterium, Janibacterlimosus P3-3-X1.</title>
        <authorList>
            <person name="Liao L."/>
            <person name="Chen B."/>
        </authorList>
    </citation>
    <scope>NUCLEOTIDE SEQUENCE [LARGE SCALE GENOMIC DNA]</scope>
    <source>
        <strain evidence="2 3">P3-3-X1</strain>
    </source>
</reference>